<feature type="region of interest" description="Disordered" evidence="1">
    <location>
        <begin position="542"/>
        <end position="625"/>
    </location>
</feature>
<feature type="region of interest" description="Disordered" evidence="1">
    <location>
        <begin position="107"/>
        <end position="178"/>
    </location>
</feature>
<evidence type="ECO:0000313" key="2">
    <source>
        <dbReference type="EMBL" id="KAJ3982875.1"/>
    </source>
</evidence>
<sequence length="765" mass="82845">MHLQRSNEYDRGREADTIEGLETTLQQSQSEVQSLRNQLARLEFTKPKKDKGKGKARATTYTPDSDPLRHNPLPAPPMAISMERYATLAGDSSTEVQQVVAAIEASVQDRIGRDGYSSDVGTSSAGAGPSRSRDTNGQVTSAQNPETIGYPHIEPPAGYFLAQSQPPPISSLTSLPRRSSQSEALPNVLDAAVWQAQQLASRSSPSRRHRIVPGATENDRIYIPPNTGQQWPQAGPQTTYVNGYASVPPLPVSAPAEESFRKHRHRHKSKSRTHPREEYSAREGGEREDIAGVVGLGLIDESSEERRRADPQAAFASGYVEGLNTGFHARVGTSPAPPLSAPIPRSVRFNHPAESIVPPANTTTITSNTAQQAPRRSTAQNTVQSMTPEGLASRLRDLMEDPIRSVPASRAQFADHRASAVSSETLTWGTVTTSNSSRRQSNASDVMAQLRGFPQHGFAQSRASLASSQEIPVGDPRAFLPIVPPNANLERPPTDRTNEIASHSSLTSPSARPDTLSNPRYNSQTPTASNIRAAIRSNAVGVSQVNQSDSGSANTTRPPNQRYTSLPINTVNTTTTTPSGNMQSLSGRHSRDHRPQPLRQIPMSNYDSNSNYNPSSNHNPLPIAPNFGYPPPSIASAPPRPVFHEYSSAPAIPMMSMTPAAPNRSSANRASRASRASHHHNPSSSSIPNNLNLDTRTPVADVNALGLDMIQTNHDDEYDYSRGYEPEPIPAFAAPTPRASHNMFLRSFSFDGIMDGDEVDGSLYR</sequence>
<organism evidence="2 3">
    <name type="scientific">Lentinula detonsa</name>
    <dbReference type="NCBI Taxonomy" id="2804962"/>
    <lineage>
        <taxon>Eukaryota</taxon>
        <taxon>Fungi</taxon>
        <taxon>Dikarya</taxon>
        <taxon>Basidiomycota</taxon>
        <taxon>Agaricomycotina</taxon>
        <taxon>Agaricomycetes</taxon>
        <taxon>Agaricomycetidae</taxon>
        <taxon>Agaricales</taxon>
        <taxon>Marasmiineae</taxon>
        <taxon>Omphalotaceae</taxon>
        <taxon>Lentinula</taxon>
    </lineage>
</organism>
<feature type="compositionally biased region" description="Polar residues" evidence="1">
    <location>
        <begin position="542"/>
        <end position="568"/>
    </location>
</feature>
<reference evidence="2" key="1">
    <citation type="submission" date="2022-08" db="EMBL/GenBank/DDBJ databases">
        <authorList>
            <consortium name="DOE Joint Genome Institute"/>
            <person name="Min B."/>
            <person name="Riley R."/>
            <person name="Sierra-Patev S."/>
            <person name="Naranjo-Ortiz M."/>
            <person name="Looney B."/>
            <person name="Konkel Z."/>
            <person name="Slot J.C."/>
            <person name="Sakamoto Y."/>
            <person name="Steenwyk J.L."/>
            <person name="Rokas A."/>
            <person name="Carro J."/>
            <person name="Camarero S."/>
            <person name="Ferreira P."/>
            <person name="Molpeceres G."/>
            <person name="Ruiz-Duenas F.J."/>
            <person name="Serrano A."/>
            <person name="Henrissat B."/>
            <person name="Drula E."/>
            <person name="Hughes K.W."/>
            <person name="Mata J.L."/>
            <person name="Ishikawa N.K."/>
            <person name="Vargas-Isla R."/>
            <person name="Ushijima S."/>
            <person name="Smith C.A."/>
            <person name="Ahrendt S."/>
            <person name="Andreopoulos W."/>
            <person name="He G."/>
            <person name="Labutti K."/>
            <person name="Lipzen A."/>
            <person name="Ng V."/>
            <person name="Sandor L."/>
            <person name="Barry K."/>
            <person name="Martinez A.T."/>
            <person name="Xiao Y."/>
            <person name="Gibbons J.G."/>
            <person name="Terashima K."/>
            <person name="Hibbett D.S."/>
            <person name="Grigoriev I.V."/>
        </authorList>
    </citation>
    <scope>NUCLEOTIDE SEQUENCE</scope>
    <source>
        <strain evidence="2">TFB7829</strain>
    </source>
</reference>
<feature type="compositionally biased region" description="Low complexity" evidence="1">
    <location>
        <begin position="604"/>
        <end position="620"/>
    </location>
</feature>
<feature type="compositionally biased region" description="Basic and acidic residues" evidence="1">
    <location>
        <begin position="274"/>
        <end position="286"/>
    </location>
</feature>
<evidence type="ECO:0000313" key="3">
    <source>
        <dbReference type="Proteomes" id="UP001163850"/>
    </source>
</evidence>
<comment type="caution">
    <text evidence="2">The sequence shown here is derived from an EMBL/GenBank/DDBJ whole genome shotgun (WGS) entry which is preliminary data.</text>
</comment>
<feature type="compositionally biased region" description="Basic residues" evidence="1">
    <location>
        <begin position="261"/>
        <end position="273"/>
    </location>
</feature>
<feature type="region of interest" description="Disordered" evidence="1">
    <location>
        <begin position="252"/>
        <end position="286"/>
    </location>
</feature>
<feature type="compositionally biased region" description="Polar residues" evidence="1">
    <location>
        <begin position="135"/>
        <end position="146"/>
    </location>
</feature>
<feature type="region of interest" description="Disordered" evidence="1">
    <location>
        <begin position="355"/>
        <end position="387"/>
    </location>
</feature>
<evidence type="ECO:0000256" key="1">
    <source>
        <dbReference type="SAM" id="MobiDB-lite"/>
    </source>
</evidence>
<feature type="region of interest" description="Disordered" evidence="1">
    <location>
        <begin position="475"/>
        <end position="526"/>
    </location>
</feature>
<feature type="region of interest" description="Disordered" evidence="1">
    <location>
        <begin position="657"/>
        <end position="695"/>
    </location>
</feature>
<feature type="region of interest" description="Disordered" evidence="1">
    <location>
        <begin position="1"/>
        <end position="77"/>
    </location>
</feature>
<feature type="compositionally biased region" description="Polar residues" evidence="1">
    <location>
        <begin position="23"/>
        <end position="37"/>
    </location>
</feature>
<gene>
    <name evidence="2" type="ORF">F5890DRAFT_289313</name>
</gene>
<accession>A0AA38PWB7</accession>
<proteinExistence type="predicted"/>
<name>A0AA38PWB7_9AGAR</name>
<feature type="compositionally biased region" description="Polar residues" evidence="1">
    <location>
        <begin position="499"/>
        <end position="526"/>
    </location>
</feature>
<feature type="compositionally biased region" description="Polar residues" evidence="1">
    <location>
        <begin position="360"/>
        <end position="387"/>
    </location>
</feature>
<dbReference type="EMBL" id="MU802044">
    <property type="protein sequence ID" value="KAJ3982875.1"/>
    <property type="molecule type" value="Genomic_DNA"/>
</dbReference>
<feature type="compositionally biased region" description="Polar residues" evidence="1">
    <location>
        <begin position="578"/>
        <end position="587"/>
    </location>
</feature>
<feature type="compositionally biased region" description="Low complexity" evidence="1">
    <location>
        <begin position="659"/>
        <end position="674"/>
    </location>
</feature>
<protein>
    <submittedName>
        <fullName evidence="2">Uncharacterized protein</fullName>
    </submittedName>
</protein>
<dbReference type="Proteomes" id="UP001163850">
    <property type="component" value="Unassembled WGS sequence"/>
</dbReference>
<dbReference type="AlphaFoldDB" id="A0AA38PWB7"/>
<feature type="compositionally biased region" description="Basic and acidic residues" evidence="1">
    <location>
        <begin position="1"/>
        <end position="16"/>
    </location>
</feature>